<reference evidence="2 3" key="1">
    <citation type="submission" date="2022-06" db="EMBL/GenBank/DDBJ databases">
        <title>Genomic Encyclopedia of Archaeal and Bacterial Type Strains, Phase II (KMG-II): from individual species to whole genera.</title>
        <authorList>
            <person name="Goeker M."/>
        </authorList>
    </citation>
    <scope>NUCLEOTIDE SEQUENCE [LARGE SCALE GENOMIC DNA]</scope>
    <source>
        <strain evidence="2 3">DSM 40477</strain>
    </source>
</reference>
<dbReference type="RefSeq" id="WP_253669885.1">
    <property type="nucleotide sequence ID" value="NZ_JAMTCP010000012.1"/>
</dbReference>
<dbReference type="EMBL" id="JAMTCP010000012">
    <property type="protein sequence ID" value="MCP2258973.1"/>
    <property type="molecule type" value="Genomic_DNA"/>
</dbReference>
<protein>
    <recommendedName>
        <fullName evidence="4">Adhesin domain-containing protein</fullName>
    </recommendedName>
</protein>
<sequence>MTTRRVALALAALALGGALVGCRITGGGGTAENGGSPGGGSRGDETFEFRERIQTVVVRTEAASLEVEVGDGPIQVREQRRYSDEPPRTTRAVDGATLRLEENGCGDGISFGIHRCEINYRVRLPRDTAVDVETGAGSVSVRGLHGGLRVVTNAGRVRGVDLGSREVTVKADAGTVDLAFTRPPTTADIRTDAGTIEVRVPRDERYAIDARTMVGTARLDVPHTAGAPNRIVLESQAGAVSVRPA</sequence>
<evidence type="ECO:0000313" key="2">
    <source>
        <dbReference type="EMBL" id="MCP2258973.1"/>
    </source>
</evidence>
<proteinExistence type="predicted"/>
<keyword evidence="3" id="KW-1185">Reference proteome</keyword>
<evidence type="ECO:0000313" key="3">
    <source>
        <dbReference type="Proteomes" id="UP001205311"/>
    </source>
</evidence>
<organism evidence="2 3">
    <name type="scientific">Streptoalloteichus tenebrarius (strain ATCC 17920 / DSM 40477 / JCM 4838 / CBS 697.72 / NBRC 16177 / NCIMB 11028 / NRRL B-12390 / A12253. 1 / ISP 5477)</name>
    <name type="common">Streptomyces tenebrarius</name>
    <dbReference type="NCBI Taxonomy" id="1933"/>
    <lineage>
        <taxon>Bacteria</taxon>
        <taxon>Bacillati</taxon>
        <taxon>Actinomycetota</taxon>
        <taxon>Actinomycetes</taxon>
        <taxon>Pseudonocardiales</taxon>
        <taxon>Pseudonocardiaceae</taxon>
        <taxon>Streptoalloteichus</taxon>
    </lineage>
</organism>
<evidence type="ECO:0000256" key="1">
    <source>
        <dbReference type="SAM" id="SignalP"/>
    </source>
</evidence>
<evidence type="ECO:0008006" key="4">
    <source>
        <dbReference type="Google" id="ProtNLM"/>
    </source>
</evidence>
<dbReference type="Proteomes" id="UP001205311">
    <property type="component" value="Unassembled WGS sequence"/>
</dbReference>
<gene>
    <name evidence="2" type="ORF">LX15_002672</name>
</gene>
<feature type="signal peptide" evidence="1">
    <location>
        <begin position="1"/>
        <end position="20"/>
    </location>
</feature>
<keyword evidence="1" id="KW-0732">Signal</keyword>
<feature type="chain" id="PRO_5047293364" description="Adhesin domain-containing protein" evidence="1">
    <location>
        <begin position="21"/>
        <end position="245"/>
    </location>
</feature>
<accession>A0ABT1HTW9</accession>
<comment type="caution">
    <text evidence="2">The sequence shown here is derived from an EMBL/GenBank/DDBJ whole genome shotgun (WGS) entry which is preliminary data.</text>
</comment>
<name>A0ABT1HTW9_STRSD</name>
<dbReference type="PROSITE" id="PS51257">
    <property type="entry name" value="PROKAR_LIPOPROTEIN"/>
    <property type="match status" value="1"/>
</dbReference>